<dbReference type="EMBL" id="BMAW01106313">
    <property type="protein sequence ID" value="GFT23705.1"/>
    <property type="molecule type" value="Genomic_DNA"/>
</dbReference>
<organism evidence="1 2">
    <name type="scientific">Nephila pilipes</name>
    <name type="common">Giant wood spider</name>
    <name type="synonym">Nephila maculata</name>
    <dbReference type="NCBI Taxonomy" id="299642"/>
    <lineage>
        <taxon>Eukaryota</taxon>
        <taxon>Metazoa</taxon>
        <taxon>Ecdysozoa</taxon>
        <taxon>Arthropoda</taxon>
        <taxon>Chelicerata</taxon>
        <taxon>Arachnida</taxon>
        <taxon>Araneae</taxon>
        <taxon>Araneomorphae</taxon>
        <taxon>Entelegynae</taxon>
        <taxon>Araneoidea</taxon>
        <taxon>Nephilidae</taxon>
        <taxon>Nephila</taxon>
    </lineage>
</organism>
<evidence type="ECO:0000313" key="1">
    <source>
        <dbReference type="EMBL" id="GFT23705.1"/>
    </source>
</evidence>
<reference evidence="1" key="1">
    <citation type="submission" date="2020-08" db="EMBL/GenBank/DDBJ databases">
        <title>Multicomponent nature underlies the extraordinary mechanical properties of spider dragline silk.</title>
        <authorList>
            <person name="Kono N."/>
            <person name="Nakamura H."/>
            <person name="Mori M."/>
            <person name="Yoshida Y."/>
            <person name="Ohtoshi R."/>
            <person name="Malay A.D."/>
            <person name="Moran D.A.P."/>
            <person name="Tomita M."/>
            <person name="Numata K."/>
            <person name="Arakawa K."/>
        </authorList>
    </citation>
    <scope>NUCLEOTIDE SEQUENCE</scope>
</reference>
<sequence>MRSKKQHREISSRSTSWGGRLPLKQHLKLDAPGREIFRLRDLEEINLQHLQHIIFEAHLSSRACCHGVQRYSLECRLSPQFFVCILALRLKSLESLNQCQNSSEGNSQGTSW</sequence>
<protein>
    <submittedName>
        <fullName evidence="1">Uncharacterized protein</fullName>
    </submittedName>
</protein>
<accession>A0A8X6NP94</accession>
<feature type="non-terminal residue" evidence="1">
    <location>
        <position position="1"/>
    </location>
</feature>
<gene>
    <name evidence="1" type="ORF">NPIL_270311</name>
</gene>
<proteinExistence type="predicted"/>
<comment type="caution">
    <text evidence="1">The sequence shown here is derived from an EMBL/GenBank/DDBJ whole genome shotgun (WGS) entry which is preliminary data.</text>
</comment>
<name>A0A8X6NP94_NEPPI</name>
<dbReference type="Proteomes" id="UP000887013">
    <property type="component" value="Unassembled WGS sequence"/>
</dbReference>
<keyword evidence="2" id="KW-1185">Reference proteome</keyword>
<evidence type="ECO:0000313" key="2">
    <source>
        <dbReference type="Proteomes" id="UP000887013"/>
    </source>
</evidence>
<dbReference type="AlphaFoldDB" id="A0A8X6NP94"/>